<evidence type="ECO:0000313" key="10">
    <source>
        <dbReference type="EMBL" id="XAO73633.1"/>
    </source>
</evidence>
<dbReference type="GO" id="GO:0046872">
    <property type="term" value="F:metal ion binding"/>
    <property type="evidence" value="ECO:0007669"/>
    <property type="project" value="UniProtKB-KW"/>
</dbReference>
<evidence type="ECO:0000259" key="9">
    <source>
        <dbReference type="PROSITE" id="PS51918"/>
    </source>
</evidence>
<comment type="cofactor">
    <cofactor evidence="1">
        <name>[4Fe-4S] cluster</name>
        <dbReference type="ChEBI" id="CHEBI:49883"/>
    </cofactor>
</comment>
<keyword evidence="8" id="KW-0501">Molybdenum cofactor biosynthesis</keyword>
<dbReference type="GO" id="GO:0006777">
    <property type="term" value="P:Mo-molybdopterin cofactor biosynthetic process"/>
    <property type="evidence" value="ECO:0007669"/>
    <property type="project" value="UniProtKB-KW"/>
</dbReference>
<dbReference type="CDD" id="cd01335">
    <property type="entry name" value="Radical_SAM"/>
    <property type="match status" value="1"/>
</dbReference>
<gene>
    <name evidence="10" type="ORF">AAFP95_18215</name>
</gene>
<evidence type="ECO:0000256" key="6">
    <source>
        <dbReference type="ARBA" id="ARBA00023014"/>
    </source>
</evidence>
<dbReference type="PANTHER" id="PTHR22960">
    <property type="entry name" value="MOLYBDOPTERIN COFACTOR SYNTHESIS PROTEIN A"/>
    <property type="match status" value="1"/>
</dbReference>
<dbReference type="InterPro" id="IPR007197">
    <property type="entry name" value="rSAM"/>
</dbReference>
<evidence type="ECO:0000256" key="7">
    <source>
        <dbReference type="ARBA" id="ARBA00023134"/>
    </source>
</evidence>
<protein>
    <submittedName>
        <fullName evidence="10">Radical SAM protein</fullName>
    </submittedName>
</protein>
<dbReference type="SUPFAM" id="SSF102114">
    <property type="entry name" value="Radical SAM enzymes"/>
    <property type="match status" value="1"/>
</dbReference>
<dbReference type="PROSITE" id="PS51918">
    <property type="entry name" value="RADICAL_SAM"/>
    <property type="match status" value="1"/>
</dbReference>
<dbReference type="GO" id="GO:0061798">
    <property type="term" value="F:GTP 3',8'-cyclase activity"/>
    <property type="evidence" value="ECO:0007669"/>
    <property type="project" value="TreeGrafter"/>
</dbReference>
<dbReference type="InterPro" id="IPR013785">
    <property type="entry name" value="Aldolase_TIM"/>
</dbReference>
<accession>A0AAU6WM18</accession>
<keyword evidence="7" id="KW-0342">GTP-binding</keyword>
<dbReference type="Gene3D" id="3.20.20.70">
    <property type="entry name" value="Aldolase class I"/>
    <property type="match status" value="1"/>
</dbReference>
<dbReference type="Pfam" id="PF06463">
    <property type="entry name" value="Mob_synth_C"/>
    <property type="match status" value="1"/>
</dbReference>
<dbReference type="PANTHER" id="PTHR22960:SF0">
    <property type="entry name" value="MOLYBDENUM COFACTOR BIOSYNTHESIS PROTEIN 1"/>
    <property type="match status" value="1"/>
</dbReference>
<dbReference type="GO" id="GO:0005525">
    <property type="term" value="F:GTP binding"/>
    <property type="evidence" value="ECO:0007669"/>
    <property type="project" value="UniProtKB-KW"/>
</dbReference>
<dbReference type="AlphaFoldDB" id="A0AAU6WM18"/>
<keyword evidence="2" id="KW-0949">S-adenosyl-L-methionine</keyword>
<name>A0AAU6WM18_9FLAO</name>
<keyword evidence="6" id="KW-0411">Iron-sulfur</keyword>
<evidence type="ECO:0000256" key="2">
    <source>
        <dbReference type="ARBA" id="ARBA00022691"/>
    </source>
</evidence>
<evidence type="ECO:0000256" key="1">
    <source>
        <dbReference type="ARBA" id="ARBA00001966"/>
    </source>
</evidence>
<evidence type="ECO:0000256" key="4">
    <source>
        <dbReference type="ARBA" id="ARBA00022741"/>
    </source>
</evidence>
<keyword evidence="5" id="KW-0408">Iron</keyword>
<dbReference type="RefSeq" id="WP_345766055.1">
    <property type="nucleotide sequence ID" value="NZ_CP154834.1"/>
</dbReference>
<evidence type="ECO:0000256" key="5">
    <source>
        <dbReference type="ARBA" id="ARBA00023004"/>
    </source>
</evidence>
<dbReference type="InterPro" id="IPR010505">
    <property type="entry name" value="MoaA_twitch"/>
</dbReference>
<sequence length="256" mass="28588">MVRKDAPLILEKLGKLGIELAITTNGIRVKELLPQLLAANVSTVNISLDTLDAAKFQKITRRDLFNKVKDSIAVVLENNFRVKINVVLMKDLNDDEINDFVEMTRHHNVEVRFIEFMPFSGNRWTSNQVVTLEEILCEIQTRYDLIALPHKAHDTAKRFKIPGFTGNFAVISTMSAPFCSSCNRIRLTADGKLKNCLFSKGETDLLTALRNGENIIPLIEATILSKAKALGGQFEGIFQNIDAAKIENRSMITIGG</sequence>
<keyword evidence="11" id="KW-1185">Reference proteome</keyword>
<keyword evidence="3" id="KW-0479">Metal-binding</keyword>
<evidence type="ECO:0000313" key="11">
    <source>
        <dbReference type="Proteomes" id="UP001463665"/>
    </source>
</evidence>
<dbReference type="Pfam" id="PF04055">
    <property type="entry name" value="Radical_SAM"/>
    <property type="match status" value="1"/>
</dbReference>
<organism evidence="10 11">
    <name type="scientific">Chryseobacterium endophyticum</name>
    <dbReference type="NCBI Taxonomy" id="1854762"/>
    <lineage>
        <taxon>Bacteria</taxon>
        <taxon>Pseudomonadati</taxon>
        <taxon>Bacteroidota</taxon>
        <taxon>Flavobacteriia</taxon>
        <taxon>Flavobacteriales</taxon>
        <taxon>Weeksellaceae</taxon>
        <taxon>Chryseobacterium group</taxon>
        <taxon>Chryseobacterium</taxon>
    </lineage>
</organism>
<keyword evidence="4" id="KW-0547">Nucleotide-binding</keyword>
<dbReference type="GO" id="GO:0061799">
    <property type="term" value="F:cyclic pyranopterin monophosphate synthase activity"/>
    <property type="evidence" value="ECO:0007669"/>
    <property type="project" value="TreeGrafter"/>
</dbReference>
<proteinExistence type="predicted"/>
<dbReference type="Proteomes" id="UP001463665">
    <property type="component" value="Chromosome"/>
</dbReference>
<evidence type="ECO:0000256" key="3">
    <source>
        <dbReference type="ARBA" id="ARBA00022723"/>
    </source>
</evidence>
<evidence type="ECO:0000256" key="8">
    <source>
        <dbReference type="ARBA" id="ARBA00023150"/>
    </source>
</evidence>
<dbReference type="CDD" id="cd21117">
    <property type="entry name" value="Twitch_MoaA"/>
    <property type="match status" value="1"/>
</dbReference>
<reference evidence="10 11" key="1">
    <citation type="submission" date="2024-04" db="EMBL/GenBank/DDBJ databases">
        <title>Genome sequencing and assembly of rice foliar adapted Chryseobacterium endophyticum OsEnb-ALM-A6.</title>
        <authorList>
            <person name="Kumar S."/>
            <person name="Javed M."/>
            <person name="Chouhan V."/>
            <person name="Charishma K."/>
            <person name="Patel A."/>
            <person name="Kumar M."/>
            <person name="Sahu K.P."/>
            <person name="Kumar A."/>
        </authorList>
    </citation>
    <scope>NUCLEOTIDE SEQUENCE [LARGE SCALE GENOMIC DNA]</scope>
    <source>
        <strain evidence="10 11">OsEnb-ALM-A6</strain>
    </source>
</reference>
<feature type="domain" description="Radical SAM core" evidence="9">
    <location>
        <begin position="1"/>
        <end position="156"/>
    </location>
</feature>
<dbReference type="GO" id="GO:0051539">
    <property type="term" value="F:4 iron, 4 sulfur cluster binding"/>
    <property type="evidence" value="ECO:0007669"/>
    <property type="project" value="UniProtKB-KW"/>
</dbReference>
<dbReference type="InterPro" id="IPR050105">
    <property type="entry name" value="MoCo_biosynth_MoaA/MoaC"/>
</dbReference>
<dbReference type="EMBL" id="CP154834">
    <property type="protein sequence ID" value="XAO73633.1"/>
    <property type="molecule type" value="Genomic_DNA"/>
</dbReference>
<dbReference type="InterPro" id="IPR058240">
    <property type="entry name" value="rSAM_sf"/>
</dbReference>